<name>A0AAN6YE44_9PEZI</name>
<evidence type="ECO:0000313" key="2">
    <source>
        <dbReference type="EMBL" id="KAK4216956.1"/>
    </source>
</evidence>
<keyword evidence="3" id="KW-1185">Reference proteome</keyword>
<comment type="caution">
    <text evidence="2">The sequence shown here is derived from an EMBL/GenBank/DDBJ whole genome shotgun (WGS) entry which is preliminary data.</text>
</comment>
<dbReference type="EMBL" id="MU858063">
    <property type="protein sequence ID" value="KAK4216956.1"/>
    <property type="molecule type" value="Genomic_DNA"/>
</dbReference>
<dbReference type="Proteomes" id="UP001301769">
    <property type="component" value="Unassembled WGS sequence"/>
</dbReference>
<feature type="compositionally biased region" description="Low complexity" evidence="1">
    <location>
        <begin position="60"/>
        <end position="71"/>
    </location>
</feature>
<feature type="compositionally biased region" description="Basic and acidic residues" evidence="1">
    <location>
        <begin position="31"/>
        <end position="48"/>
    </location>
</feature>
<proteinExistence type="predicted"/>
<accession>A0AAN6YE44</accession>
<reference evidence="2" key="2">
    <citation type="submission" date="2023-05" db="EMBL/GenBank/DDBJ databases">
        <authorList>
            <consortium name="Lawrence Berkeley National Laboratory"/>
            <person name="Steindorff A."/>
            <person name="Hensen N."/>
            <person name="Bonometti L."/>
            <person name="Westerberg I."/>
            <person name="Brannstrom I.O."/>
            <person name="Guillou S."/>
            <person name="Cros-Aarteil S."/>
            <person name="Calhoun S."/>
            <person name="Haridas S."/>
            <person name="Kuo A."/>
            <person name="Mondo S."/>
            <person name="Pangilinan J."/>
            <person name="Riley R."/>
            <person name="Labutti K."/>
            <person name="Andreopoulos B."/>
            <person name="Lipzen A."/>
            <person name="Chen C."/>
            <person name="Yanf M."/>
            <person name="Daum C."/>
            <person name="Ng V."/>
            <person name="Clum A."/>
            <person name="Ohm R."/>
            <person name="Martin F."/>
            <person name="Silar P."/>
            <person name="Natvig D."/>
            <person name="Lalanne C."/>
            <person name="Gautier V."/>
            <person name="Ament-Velasquez S.L."/>
            <person name="Kruys A."/>
            <person name="Hutchinson M.I."/>
            <person name="Powell A.J."/>
            <person name="Barry K."/>
            <person name="Miller A.N."/>
            <person name="Grigoriev I.V."/>
            <person name="Debuchy R."/>
            <person name="Gladieux P."/>
            <person name="Thoren M.H."/>
            <person name="Johannesson H."/>
        </authorList>
    </citation>
    <scope>NUCLEOTIDE SEQUENCE</scope>
    <source>
        <strain evidence="2">PSN293</strain>
    </source>
</reference>
<protein>
    <submittedName>
        <fullName evidence="2">Uncharacterized protein</fullName>
    </submittedName>
</protein>
<sequence length="90" mass="9965">MTAKPGSRFPKPAWLNRRLSPDAAGGRRWKKGEEDQDKKKETVEKKEGPTPLRGGGATDSSPESMRSSHSSQGVQHLCYGQKRSTRKNVT</sequence>
<reference evidence="2" key="1">
    <citation type="journal article" date="2023" name="Mol. Phylogenet. Evol.">
        <title>Genome-scale phylogeny and comparative genomics of the fungal order Sordariales.</title>
        <authorList>
            <person name="Hensen N."/>
            <person name="Bonometti L."/>
            <person name="Westerberg I."/>
            <person name="Brannstrom I.O."/>
            <person name="Guillou S."/>
            <person name="Cros-Aarteil S."/>
            <person name="Calhoun S."/>
            <person name="Haridas S."/>
            <person name="Kuo A."/>
            <person name="Mondo S."/>
            <person name="Pangilinan J."/>
            <person name="Riley R."/>
            <person name="LaButti K."/>
            <person name="Andreopoulos B."/>
            <person name="Lipzen A."/>
            <person name="Chen C."/>
            <person name="Yan M."/>
            <person name="Daum C."/>
            <person name="Ng V."/>
            <person name="Clum A."/>
            <person name="Steindorff A."/>
            <person name="Ohm R.A."/>
            <person name="Martin F."/>
            <person name="Silar P."/>
            <person name="Natvig D.O."/>
            <person name="Lalanne C."/>
            <person name="Gautier V."/>
            <person name="Ament-Velasquez S.L."/>
            <person name="Kruys A."/>
            <person name="Hutchinson M.I."/>
            <person name="Powell A.J."/>
            <person name="Barry K."/>
            <person name="Miller A.N."/>
            <person name="Grigoriev I.V."/>
            <person name="Debuchy R."/>
            <person name="Gladieux P."/>
            <person name="Hiltunen Thoren M."/>
            <person name="Johannesson H."/>
        </authorList>
    </citation>
    <scope>NUCLEOTIDE SEQUENCE</scope>
    <source>
        <strain evidence="2">PSN293</strain>
    </source>
</reference>
<evidence type="ECO:0000256" key="1">
    <source>
        <dbReference type="SAM" id="MobiDB-lite"/>
    </source>
</evidence>
<organism evidence="2 3">
    <name type="scientific">Rhypophila decipiens</name>
    <dbReference type="NCBI Taxonomy" id="261697"/>
    <lineage>
        <taxon>Eukaryota</taxon>
        <taxon>Fungi</taxon>
        <taxon>Dikarya</taxon>
        <taxon>Ascomycota</taxon>
        <taxon>Pezizomycotina</taxon>
        <taxon>Sordariomycetes</taxon>
        <taxon>Sordariomycetidae</taxon>
        <taxon>Sordariales</taxon>
        <taxon>Naviculisporaceae</taxon>
        <taxon>Rhypophila</taxon>
    </lineage>
</organism>
<feature type="region of interest" description="Disordered" evidence="1">
    <location>
        <begin position="1"/>
        <end position="90"/>
    </location>
</feature>
<dbReference type="AlphaFoldDB" id="A0AAN6YE44"/>
<evidence type="ECO:0000313" key="3">
    <source>
        <dbReference type="Proteomes" id="UP001301769"/>
    </source>
</evidence>
<gene>
    <name evidence="2" type="ORF">QBC37DRAFT_384859</name>
</gene>